<dbReference type="EMBL" id="RIBP01000002">
    <property type="protein sequence ID" value="TRZ39336.1"/>
    <property type="molecule type" value="Genomic_DNA"/>
</dbReference>
<dbReference type="Proteomes" id="UP000319837">
    <property type="component" value="Plasmid unnamed1"/>
</dbReference>
<dbReference type="Pfam" id="PF19157">
    <property type="entry name" value="DUF5839"/>
    <property type="match status" value="1"/>
</dbReference>
<name>A0A553SQT6_NIACI</name>
<dbReference type="AlphaFoldDB" id="A0A553SQT6"/>
<protein>
    <submittedName>
        <fullName evidence="1">Uncharacterized protein</fullName>
    </submittedName>
</protein>
<reference evidence="1" key="1">
    <citation type="submission" date="2018-10" db="EMBL/GenBank/DDBJ databases">
        <title>FDA dAtabase for Regulatory Grade micrObial Sequences (FDA-ARGOS): Supporting development and validation of Infectious Disease Dx tests.</title>
        <authorList>
            <person name="Minogue T."/>
            <person name="Wolcott M."/>
            <person name="Wasieloski L."/>
            <person name="Aguilar W."/>
            <person name="Moore D."/>
            <person name="Tallon L.J."/>
            <person name="Sadzewicz L."/>
            <person name="Sengamalay N."/>
            <person name="Ott S."/>
            <person name="Godinez A."/>
            <person name="Nagaraj S."/>
            <person name="Vavikolanu K."/>
            <person name="Vyas G."/>
            <person name="Nadendla S."/>
            <person name="Aluvathingal J."/>
            <person name="Sichtig H."/>
        </authorList>
    </citation>
    <scope>NUCLEOTIDE SEQUENCE</scope>
    <source>
        <strain evidence="1">FDAARGOS_343</strain>
        <plasmid evidence="1">unnamed1</plasmid>
    </source>
</reference>
<dbReference type="InterPro" id="IPR043895">
    <property type="entry name" value="DUF5839"/>
</dbReference>
<organism evidence="1">
    <name type="scientific">Niallia circulans</name>
    <name type="common">Bacillus circulans</name>
    <dbReference type="NCBI Taxonomy" id="1397"/>
    <lineage>
        <taxon>Bacteria</taxon>
        <taxon>Bacillati</taxon>
        <taxon>Bacillota</taxon>
        <taxon>Bacilli</taxon>
        <taxon>Bacillales</taxon>
        <taxon>Bacillaceae</taxon>
        <taxon>Niallia</taxon>
    </lineage>
</organism>
<geneLocation type="plasmid" evidence="1">
    <name>unnamed1</name>
</geneLocation>
<accession>A0A553SQT6</accession>
<sequence length="90" mass="10594">MNNNTISAFHIWSNKNGVIKLNTNTLYNWHIPKNLRVEPIQPGDIVLVQTQKGLKHVLVMNVCREELEETNKRYERVFKVIERAPQKLEI</sequence>
<comment type="caution">
    <text evidence="1">The sequence shown here is derived from an EMBL/GenBank/DDBJ whole genome shotgun (WGS) entry which is preliminary data.</text>
</comment>
<dbReference type="RefSeq" id="WP_185762734.1">
    <property type="nucleotide sequence ID" value="NZ_CM017505.1"/>
</dbReference>
<proteinExistence type="predicted"/>
<keyword evidence="1" id="KW-0614">Plasmid</keyword>
<gene>
    <name evidence="1" type="ORF">CEQ21_07180</name>
</gene>
<evidence type="ECO:0000313" key="1">
    <source>
        <dbReference type="EMBL" id="TRZ39336.1"/>
    </source>
</evidence>